<keyword evidence="7" id="KW-1185">Reference proteome</keyword>
<evidence type="ECO:0000313" key="6">
    <source>
        <dbReference type="EMBL" id="MEN9059751.1"/>
    </source>
</evidence>
<reference evidence="6 7" key="1">
    <citation type="submission" date="2024-05" db="EMBL/GenBank/DDBJ databases">
        <title>Genome sequence of Ponticoccus litoralis KCCM 90028.</title>
        <authorList>
            <person name="Kim J.M."/>
            <person name="Lee J.K."/>
            <person name="Choi B.J."/>
            <person name="Bayburt H."/>
            <person name="Baek J.H."/>
            <person name="Jeon C.O."/>
        </authorList>
    </citation>
    <scope>NUCLEOTIDE SEQUENCE [LARGE SCALE GENOMIC DNA]</scope>
    <source>
        <strain evidence="6 7">KCCM 90028</strain>
    </source>
</reference>
<keyword evidence="1" id="KW-0813">Transport</keyword>
<dbReference type="GO" id="GO:0016887">
    <property type="term" value="F:ATP hydrolysis activity"/>
    <property type="evidence" value="ECO:0007669"/>
    <property type="project" value="InterPro"/>
</dbReference>
<dbReference type="PANTHER" id="PTHR11384">
    <property type="entry name" value="ATP-BINDING CASSETTE, SUB-FAMILY D MEMBER"/>
    <property type="match status" value="1"/>
</dbReference>
<protein>
    <submittedName>
        <fullName evidence="6">ATP-binding cassette domain-containing protein</fullName>
    </submittedName>
</protein>
<organism evidence="6 7">
    <name type="scientific">Ponticoccus litoralis</name>
    <dbReference type="NCBI Taxonomy" id="422297"/>
    <lineage>
        <taxon>Bacteria</taxon>
        <taxon>Pseudomonadati</taxon>
        <taxon>Pseudomonadota</taxon>
        <taxon>Alphaproteobacteria</taxon>
        <taxon>Rhodobacterales</taxon>
        <taxon>Roseobacteraceae</taxon>
        <taxon>Ponticoccus</taxon>
    </lineage>
</organism>
<feature type="domain" description="ABC transporter" evidence="5">
    <location>
        <begin position="45"/>
        <end position="99"/>
    </location>
</feature>
<dbReference type="GO" id="GO:0005524">
    <property type="term" value="F:ATP binding"/>
    <property type="evidence" value="ECO:0007669"/>
    <property type="project" value="UniProtKB-KW"/>
</dbReference>
<evidence type="ECO:0000256" key="2">
    <source>
        <dbReference type="ARBA" id="ARBA00022692"/>
    </source>
</evidence>
<dbReference type="Gene3D" id="3.40.50.300">
    <property type="entry name" value="P-loop containing nucleotide triphosphate hydrolases"/>
    <property type="match status" value="1"/>
</dbReference>
<dbReference type="PANTHER" id="PTHR11384:SF59">
    <property type="entry name" value="LYSOSOMAL COBALAMIN TRANSPORTER ABCD4"/>
    <property type="match status" value="1"/>
</dbReference>
<name>A0AAW9SGZ3_9RHOB</name>
<keyword evidence="3" id="KW-1133">Transmembrane helix</keyword>
<keyword evidence="6" id="KW-0547">Nucleotide-binding</keyword>
<dbReference type="EMBL" id="JBDNCH010000001">
    <property type="protein sequence ID" value="MEN9059751.1"/>
    <property type="molecule type" value="Genomic_DNA"/>
</dbReference>
<dbReference type="InterPro" id="IPR003439">
    <property type="entry name" value="ABC_transporter-like_ATP-bd"/>
</dbReference>
<accession>A0AAW9SGZ3</accession>
<evidence type="ECO:0000259" key="5">
    <source>
        <dbReference type="Pfam" id="PF00005"/>
    </source>
</evidence>
<evidence type="ECO:0000256" key="1">
    <source>
        <dbReference type="ARBA" id="ARBA00022448"/>
    </source>
</evidence>
<evidence type="ECO:0000256" key="4">
    <source>
        <dbReference type="ARBA" id="ARBA00023136"/>
    </source>
</evidence>
<dbReference type="Proteomes" id="UP001428774">
    <property type="component" value="Unassembled WGS sequence"/>
</dbReference>
<sequence length="152" mass="16519">MAKGTSTGPRHRFSSCRSARMWPRTDLAAAACYPLDPADIGPGPLAEVLAHVGLGHRLQALARGETGTEGLSMGERQRLALARVFLHRPRWLVLDEATASLDSTAEAHLLSLLRRDLPETTILCVSHRKPVALDITGVWTPGTDIPQRRKSA</sequence>
<gene>
    <name evidence="6" type="ORF">ABFB10_00545</name>
</gene>
<dbReference type="InterPro" id="IPR027417">
    <property type="entry name" value="P-loop_NTPase"/>
</dbReference>
<dbReference type="InterPro" id="IPR050835">
    <property type="entry name" value="ABC_transporter_sub-D"/>
</dbReference>
<keyword evidence="4" id="KW-0472">Membrane</keyword>
<keyword evidence="6" id="KW-0067">ATP-binding</keyword>
<evidence type="ECO:0000313" key="7">
    <source>
        <dbReference type="Proteomes" id="UP001428774"/>
    </source>
</evidence>
<dbReference type="Pfam" id="PF00005">
    <property type="entry name" value="ABC_tran"/>
    <property type="match status" value="1"/>
</dbReference>
<comment type="caution">
    <text evidence="6">The sequence shown here is derived from an EMBL/GenBank/DDBJ whole genome shotgun (WGS) entry which is preliminary data.</text>
</comment>
<dbReference type="AlphaFoldDB" id="A0AAW9SGZ3"/>
<evidence type="ECO:0000256" key="3">
    <source>
        <dbReference type="ARBA" id="ARBA00022989"/>
    </source>
</evidence>
<keyword evidence="2" id="KW-0812">Transmembrane</keyword>
<dbReference type="SUPFAM" id="SSF52540">
    <property type="entry name" value="P-loop containing nucleoside triphosphate hydrolases"/>
    <property type="match status" value="1"/>
</dbReference>
<dbReference type="GO" id="GO:0005886">
    <property type="term" value="C:plasma membrane"/>
    <property type="evidence" value="ECO:0007669"/>
    <property type="project" value="TreeGrafter"/>
</dbReference>
<dbReference type="RefSeq" id="WP_347164950.1">
    <property type="nucleotide sequence ID" value="NZ_JBDNCH010000001.1"/>
</dbReference>
<proteinExistence type="predicted"/>